<dbReference type="EMBL" id="JBITLV010000001">
    <property type="protein sequence ID" value="MFI7585911.1"/>
    <property type="molecule type" value="Genomic_DNA"/>
</dbReference>
<dbReference type="InterPro" id="IPR008964">
    <property type="entry name" value="Invasin/intimin_cell_adhesion"/>
</dbReference>
<evidence type="ECO:0000313" key="2">
    <source>
        <dbReference type="EMBL" id="MFI7585911.1"/>
    </source>
</evidence>
<dbReference type="SUPFAM" id="SSF49373">
    <property type="entry name" value="Invasin/intimin cell-adhesion fragments"/>
    <property type="match status" value="1"/>
</dbReference>
<evidence type="ECO:0000313" key="3">
    <source>
        <dbReference type="Proteomes" id="UP001612915"/>
    </source>
</evidence>
<reference evidence="2 3" key="1">
    <citation type="submission" date="2024-10" db="EMBL/GenBank/DDBJ databases">
        <title>The Natural Products Discovery Center: Release of the First 8490 Sequenced Strains for Exploring Actinobacteria Biosynthetic Diversity.</title>
        <authorList>
            <person name="Kalkreuter E."/>
            <person name="Kautsar S.A."/>
            <person name="Yang D."/>
            <person name="Bader C.D."/>
            <person name="Teijaro C.N."/>
            <person name="Fluegel L."/>
            <person name="Davis C.M."/>
            <person name="Simpson J.R."/>
            <person name="Lauterbach L."/>
            <person name="Steele A.D."/>
            <person name="Gui C."/>
            <person name="Meng S."/>
            <person name="Li G."/>
            <person name="Viehrig K."/>
            <person name="Ye F."/>
            <person name="Su P."/>
            <person name="Kiefer A.F."/>
            <person name="Nichols A."/>
            <person name="Cepeda A.J."/>
            <person name="Yan W."/>
            <person name="Fan B."/>
            <person name="Jiang Y."/>
            <person name="Adhikari A."/>
            <person name="Zheng C.-J."/>
            <person name="Schuster L."/>
            <person name="Cowan T.M."/>
            <person name="Smanski M.J."/>
            <person name="Chevrette M.G."/>
            <person name="De Carvalho L.P.S."/>
            <person name="Shen B."/>
        </authorList>
    </citation>
    <scope>NUCLEOTIDE SEQUENCE [LARGE SCALE GENOMIC DNA]</scope>
    <source>
        <strain evidence="2 3">NPDC049639</strain>
    </source>
</reference>
<evidence type="ECO:0000256" key="1">
    <source>
        <dbReference type="SAM" id="MobiDB-lite"/>
    </source>
</evidence>
<name>A0ABW8AHT5_9ACTN</name>
<organism evidence="2 3">
    <name type="scientific">Spongisporangium articulatum</name>
    <dbReference type="NCBI Taxonomy" id="3362603"/>
    <lineage>
        <taxon>Bacteria</taxon>
        <taxon>Bacillati</taxon>
        <taxon>Actinomycetota</taxon>
        <taxon>Actinomycetes</taxon>
        <taxon>Kineosporiales</taxon>
        <taxon>Kineosporiaceae</taxon>
        <taxon>Spongisporangium</taxon>
    </lineage>
</organism>
<dbReference type="Proteomes" id="UP001612915">
    <property type="component" value="Unassembled WGS sequence"/>
</dbReference>
<gene>
    <name evidence="2" type="ORF">ACIB24_02405</name>
</gene>
<comment type="caution">
    <text evidence="2">The sequence shown here is derived from an EMBL/GenBank/DDBJ whole genome shotgun (WGS) entry which is preliminary data.</text>
</comment>
<sequence>MNLKSNKARASIAALGACTLVVGGGWLASTAIGAGETLAFGPTGTSATIVDAVTTPGTNSVSAGLTYGVKVTGMSGSDPVYASVISAPTSASAYFERVANNGAPTANATFTQVQDSGPANVQVTTTAGSTTATISNTPASPLASALIRLTGASGTEYKVASSSGTTLTLASPAKYSQTTTTFASAGAAASNNFFVPVAESATSVVPGYASGDNVYFGAVTPGAYTFRLFQDHNGNGAYEPAQDDSTSVFTLNVKDVTAATTSTSDDLSFGLTADTSVALGNNITATATLGGLSTQDTRGTSSGVGVLGTKVASATQFDGTATTTTVSADASPTFDGTNFTHNFTTSGAAGSFAIQPVFDQNASGTFSGTDYIPTGQSTNTTVTSNGVTAVADTVVTDVTGSVKGAANAATIKTGVSQVTYTATVTDAGTKTDDVVFFTLTPGTNTPTLTADGTLVSNTSGVKVYSATANSDGVATLKVTSSDTTANTTYTVGAKSNAATSANLTATYAAAAFSSLSITNTAVELTPTVGSSVTLKGKLLDQFDGTYVPAVSSPQSVQLFLGTNAASCSAVSFAAPKATNTTDANIVLSNGTFSYSYTPASTPSAGTCTSFGVGYDANTGGTIAAGEADVDTINWASSTAAASITAATPNAGATKVNLSDDDTVVPGQSNATTGATGGADTDDFGDADGQITGTVYDAGNTPLAYKSVTITGSTGVYFTDAATPSATHQLATSWTAVTNGSGALSGVYAFFTKSGTATITLTSGSATKTVSVTTDDASDPYKIVAIDAKGKPGTTIAVTGNVKDMFGNAVVNQTVDLTLSDNSVGVLADAHPETDSNGVWSTTISPATNQEGDVTVTAVINGQTQNATPAALWATAGLTYAHGEYMDQSTISVGETALTISSSGRLTYGSKYYARGALISGTADAGATVEIWGKTTSSSYQLMDTATADDNGEFGTTIKIARSVWFIAKSDGKTSASSLTKVYSAVSLSAKSNSADHVTLTANGGPNAKGTLTFYRVYADGHTKKLGSMTSSSYGNGSKTFSAPSGNRKFKVVFQAPGTYSGSDTDYAKVK</sequence>
<accession>A0ABW8AHT5</accession>
<dbReference type="InterPro" id="IPR013783">
    <property type="entry name" value="Ig-like_fold"/>
</dbReference>
<keyword evidence="3" id="KW-1185">Reference proteome</keyword>
<protein>
    <submittedName>
        <fullName evidence="2">Beta strand repeat-containing protein</fullName>
    </submittedName>
</protein>
<dbReference type="Gene3D" id="2.60.40.10">
    <property type="entry name" value="Immunoglobulins"/>
    <property type="match status" value="1"/>
</dbReference>
<proteinExistence type="predicted"/>
<feature type="region of interest" description="Disordered" evidence="1">
    <location>
        <begin position="656"/>
        <end position="683"/>
    </location>
</feature>
<dbReference type="RefSeq" id="WP_398274620.1">
    <property type="nucleotide sequence ID" value="NZ_JBITLV010000001.1"/>
</dbReference>